<dbReference type="PANTHER" id="PTHR47816">
    <property type="entry name" value="RIBOSOMAL RNA SMALL SUBUNIT METHYLTRANSFERASE C"/>
    <property type="match status" value="1"/>
</dbReference>
<evidence type="ECO:0000259" key="6">
    <source>
        <dbReference type="Pfam" id="PF05175"/>
    </source>
</evidence>
<dbReference type="CDD" id="cd02440">
    <property type="entry name" value="AdoMet_MTases"/>
    <property type="match status" value="1"/>
</dbReference>
<reference evidence="8" key="1">
    <citation type="journal article" date="2020" name="mSystems">
        <title>Genome- and Community-Level Interaction Insights into Carbon Utilization and Element Cycling Functions of Hydrothermarchaeota in Hydrothermal Sediment.</title>
        <authorList>
            <person name="Zhou Z."/>
            <person name="Liu Y."/>
            <person name="Xu W."/>
            <person name="Pan J."/>
            <person name="Luo Z.H."/>
            <person name="Li M."/>
        </authorList>
    </citation>
    <scope>NUCLEOTIDE SEQUENCE [LARGE SCALE GENOMIC DNA]</scope>
    <source>
        <strain evidence="8">HyVt-505</strain>
    </source>
</reference>
<gene>
    <name evidence="8" type="ORF">ENJ65_03495</name>
</gene>
<dbReference type="InterPro" id="IPR013675">
    <property type="entry name" value="Mtase_sm_N"/>
</dbReference>
<proteinExistence type="predicted"/>
<organism evidence="8">
    <name type="scientific">Candidatus Tenderia electrophaga</name>
    <dbReference type="NCBI Taxonomy" id="1748243"/>
    <lineage>
        <taxon>Bacteria</taxon>
        <taxon>Pseudomonadati</taxon>
        <taxon>Pseudomonadota</taxon>
        <taxon>Gammaproteobacteria</taxon>
        <taxon>Candidatus Tenderiales</taxon>
        <taxon>Candidatus Tenderiaceae</taxon>
        <taxon>Candidatus Tenderia</taxon>
    </lineage>
</organism>
<keyword evidence="4" id="KW-0808">Transferase</keyword>
<dbReference type="AlphaFoldDB" id="A0A832N559"/>
<dbReference type="Proteomes" id="UP000885832">
    <property type="component" value="Unassembled WGS sequence"/>
</dbReference>
<dbReference type="PROSITE" id="PS00092">
    <property type="entry name" value="N6_MTASE"/>
    <property type="match status" value="1"/>
</dbReference>
<sequence length="343" mass="37773">MSQDNALNLLLALLNSQRQPCLWIADEHVAGMQIPVNPVVEVISNRVDVADALSKQGWNSRFSDLDFSHIDDGSLTAVYFRLAKEKALVNHVINQAARILKPGGQLFISGEKQQGIKTYTRKAGQCLAGKAEIKKHANHYLASISRGQQVADWLDDQDYPGLRATLSYEEIKIVSKPGQFGWNKLDKGSVLLAQQFDKIQIDTPSTILDLGCGYGLLSLAAHRQWPAAKISATDNNAAALISCQANFNQQAISGEVVAADCAATIVKQHDLVLCNPPFHQGFAVENQLTEQFISTAKRLCQPAGCALFVVNAFIPLERIAKKYFAQQQLLLNDGHFKLFKLYD</sequence>
<dbReference type="InterPro" id="IPR046977">
    <property type="entry name" value="RsmC/RlmG"/>
</dbReference>
<comment type="caution">
    <text evidence="8">The sequence shown here is derived from an EMBL/GenBank/DDBJ whole genome shotgun (WGS) entry which is preliminary data.</text>
</comment>
<protein>
    <submittedName>
        <fullName evidence="8">Class I SAM-dependent methyltransferase</fullName>
    </submittedName>
</protein>
<evidence type="ECO:0000256" key="4">
    <source>
        <dbReference type="ARBA" id="ARBA00022679"/>
    </source>
</evidence>
<evidence type="ECO:0000313" key="8">
    <source>
        <dbReference type="EMBL" id="HHJ80677.1"/>
    </source>
</evidence>
<dbReference type="Pfam" id="PF08468">
    <property type="entry name" value="MTS_N"/>
    <property type="match status" value="1"/>
</dbReference>
<name>A0A832N559_9GAMM</name>
<keyword evidence="1" id="KW-0963">Cytoplasm</keyword>
<dbReference type="InterPro" id="IPR007848">
    <property type="entry name" value="Small_mtfrase_dom"/>
</dbReference>
<evidence type="ECO:0000259" key="7">
    <source>
        <dbReference type="Pfam" id="PF08468"/>
    </source>
</evidence>
<accession>A0A832N559</accession>
<dbReference type="InterPro" id="IPR002052">
    <property type="entry name" value="DNA_methylase_N6_adenine_CS"/>
</dbReference>
<keyword evidence="3 8" id="KW-0489">Methyltransferase</keyword>
<feature type="domain" description="Methyltransferase small N-terminal" evidence="7">
    <location>
        <begin position="41"/>
        <end position="152"/>
    </location>
</feature>
<evidence type="ECO:0000256" key="3">
    <source>
        <dbReference type="ARBA" id="ARBA00022603"/>
    </source>
</evidence>
<dbReference type="SUPFAM" id="SSF53335">
    <property type="entry name" value="S-adenosyl-L-methionine-dependent methyltransferases"/>
    <property type="match status" value="1"/>
</dbReference>
<dbReference type="InterPro" id="IPR029063">
    <property type="entry name" value="SAM-dependent_MTases_sf"/>
</dbReference>
<evidence type="ECO:0000256" key="5">
    <source>
        <dbReference type="ARBA" id="ARBA00022691"/>
    </source>
</evidence>
<dbReference type="PANTHER" id="PTHR47816:SF4">
    <property type="entry name" value="RIBOSOMAL RNA SMALL SUBUNIT METHYLTRANSFERASE C"/>
    <property type="match status" value="1"/>
</dbReference>
<dbReference type="Pfam" id="PF05175">
    <property type="entry name" value="MTS"/>
    <property type="match status" value="1"/>
</dbReference>
<keyword evidence="2" id="KW-0698">rRNA processing</keyword>
<keyword evidence="5" id="KW-0949">S-adenosyl-L-methionine</keyword>
<evidence type="ECO:0000256" key="2">
    <source>
        <dbReference type="ARBA" id="ARBA00022552"/>
    </source>
</evidence>
<dbReference type="GO" id="GO:0008990">
    <property type="term" value="F:rRNA (guanine-N2-)-methyltransferase activity"/>
    <property type="evidence" value="ECO:0007669"/>
    <property type="project" value="InterPro"/>
</dbReference>
<feature type="domain" description="Methyltransferase small" evidence="6">
    <location>
        <begin position="170"/>
        <end position="339"/>
    </location>
</feature>
<evidence type="ECO:0000256" key="1">
    <source>
        <dbReference type="ARBA" id="ARBA00022490"/>
    </source>
</evidence>
<dbReference type="GO" id="GO:0003676">
    <property type="term" value="F:nucleic acid binding"/>
    <property type="evidence" value="ECO:0007669"/>
    <property type="project" value="InterPro"/>
</dbReference>
<dbReference type="EMBL" id="DRNF01000222">
    <property type="protein sequence ID" value="HHJ80677.1"/>
    <property type="molecule type" value="Genomic_DNA"/>
</dbReference>
<dbReference type="Gene3D" id="3.40.50.150">
    <property type="entry name" value="Vaccinia Virus protein VP39"/>
    <property type="match status" value="2"/>
</dbReference>